<name>A0AAW0BH86_9AGAR</name>
<dbReference type="AlphaFoldDB" id="A0AAW0BH86"/>
<protein>
    <submittedName>
        <fullName evidence="1">Uncharacterized protein</fullName>
    </submittedName>
</protein>
<dbReference type="EMBL" id="JAYKXP010000106">
    <property type="protein sequence ID" value="KAK7026135.1"/>
    <property type="molecule type" value="Genomic_DNA"/>
</dbReference>
<evidence type="ECO:0000313" key="1">
    <source>
        <dbReference type="EMBL" id="KAK7026135.1"/>
    </source>
</evidence>
<accession>A0AAW0BH86</accession>
<gene>
    <name evidence="1" type="ORF">VNI00_015710</name>
</gene>
<proteinExistence type="predicted"/>
<dbReference type="Proteomes" id="UP001383192">
    <property type="component" value="Unassembled WGS sequence"/>
</dbReference>
<reference evidence="1 2" key="1">
    <citation type="submission" date="2024-01" db="EMBL/GenBank/DDBJ databases">
        <title>A draft genome for a cacao thread blight-causing isolate of Paramarasmius palmivorus.</title>
        <authorList>
            <person name="Baruah I.K."/>
            <person name="Bukari Y."/>
            <person name="Amoako-Attah I."/>
            <person name="Meinhardt L.W."/>
            <person name="Bailey B.A."/>
            <person name="Cohen S.P."/>
        </authorList>
    </citation>
    <scope>NUCLEOTIDE SEQUENCE [LARGE SCALE GENOMIC DNA]</scope>
    <source>
        <strain evidence="1 2">GH-12</strain>
    </source>
</reference>
<organism evidence="1 2">
    <name type="scientific">Paramarasmius palmivorus</name>
    <dbReference type="NCBI Taxonomy" id="297713"/>
    <lineage>
        <taxon>Eukaryota</taxon>
        <taxon>Fungi</taxon>
        <taxon>Dikarya</taxon>
        <taxon>Basidiomycota</taxon>
        <taxon>Agaricomycotina</taxon>
        <taxon>Agaricomycetes</taxon>
        <taxon>Agaricomycetidae</taxon>
        <taxon>Agaricales</taxon>
        <taxon>Marasmiineae</taxon>
        <taxon>Marasmiaceae</taxon>
        <taxon>Paramarasmius</taxon>
    </lineage>
</organism>
<sequence>MPRESRKHVQMITVLTLGGLNFRGLGTYIGQHQPEARHDTPLNAEHAPPPSKPQKAFSIQYLTCWHLDFGSALAPEMIGPMMPVPSWCLGKETNTSKNGLVMMFLRSGKKWVFGRLRVPVLRTSQPNENDQAWA</sequence>
<comment type="caution">
    <text evidence="1">The sequence shown here is derived from an EMBL/GenBank/DDBJ whole genome shotgun (WGS) entry which is preliminary data.</text>
</comment>
<keyword evidence="2" id="KW-1185">Reference proteome</keyword>
<evidence type="ECO:0000313" key="2">
    <source>
        <dbReference type="Proteomes" id="UP001383192"/>
    </source>
</evidence>